<dbReference type="GO" id="GO:0016757">
    <property type="term" value="F:glycosyltransferase activity"/>
    <property type="evidence" value="ECO:0007669"/>
    <property type="project" value="UniProtKB-KW"/>
</dbReference>
<dbReference type="PANTHER" id="PTHR11051">
    <property type="entry name" value="GLYCOSYL HYDROLASE-RELATED"/>
    <property type="match status" value="1"/>
</dbReference>
<evidence type="ECO:0000313" key="10">
    <source>
        <dbReference type="EMBL" id="KRN96629.1"/>
    </source>
</evidence>
<feature type="domain" description="Glycoside hydrolase family 65 central catalytic" evidence="6">
    <location>
        <begin position="325"/>
        <end position="687"/>
    </location>
</feature>
<dbReference type="InterPro" id="IPR012341">
    <property type="entry name" value="6hp_glycosidase-like_sf"/>
</dbReference>
<dbReference type="OrthoDB" id="9758855at2"/>
<evidence type="ECO:0000259" key="6">
    <source>
        <dbReference type="Pfam" id="PF03632"/>
    </source>
</evidence>
<reference evidence="9 12" key="2">
    <citation type="submission" date="2019-07" db="EMBL/GenBank/DDBJ databases">
        <title>Whole genome shotgun sequence of Lactobacillus siliginis NBRC 101315.</title>
        <authorList>
            <person name="Hosoyama A."/>
            <person name="Uohara A."/>
            <person name="Ohji S."/>
            <person name="Ichikawa N."/>
        </authorList>
    </citation>
    <scope>NUCLEOTIDE SEQUENCE [LARGE SCALE GENOMIC DNA]</scope>
    <source>
        <strain evidence="9 12">NBRC 101315</strain>
    </source>
</reference>
<dbReference type="STRING" id="348151.IV55_GL001154"/>
<name>A0A0R2LA15_9LACO</name>
<evidence type="ECO:0000256" key="4">
    <source>
        <dbReference type="PIRSR" id="PIRSR036289-50"/>
    </source>
</evidence>
<dbReference type="SUPFAM" id="SSF48208">
    <property type="entry name" value="Six-hairpin glycosidases"/>
    <property type="match status" value="1"/>
</dbReference>
<dbReference type="Pfam" id="PF03633">
    <property type="entry name" value="Glyco_hydro_65C"/>
    <property type="match status" value="1"/>
</dbReference>
<feature type="binding site" evidence="5">
    <location>
        <begin position="599"/>
        <end position="600"/>
    </location>
    <ligand>
        <name>substrate</name>
    </ligand>
</feature>
<comment type="caution">
    <text evidence="10">The sequence shown here is derived from an EMBL/GenBank/DDBJ whole genome shotgun (WGS) entry which is preliminary data.</text>
</comment>
<dbReference type="RefSeq" id="WP_057809248.1">
    <property type="nucleotide sequence ID" value="NZ_BJUD01000094.1"/>
</dbReference>
<sequence length="772" mass="87059">MAVNEQKQAFQLHLQELTDRNGGFLETVYALANGHFGVRASDPLQGKLQGSGGMPGLFVNGFYDFSKINYGEVYAGFPENNQTIAQLPDPRYLVLEVDGQRSDEVSFSTRVVDKNLDMETGLLNELFEITSPTGKILQLSLSSFASQADEAIYCVSYTIRPLNFSGSVKLYKQHPYIDQVFSKDGDIRAVSRNNLLDRQFIDADFPALQITTQRSQLGLVMMWRYLGEDSLVSFDSADGIPKYVMDLDLQQGLAESFDFGYSISQIHSLMDVAMNHNAYLKGANAHLQHHSFSSLFTESAHRMQAFWRDADVQIEGDPESQKGIRFNLFHLHQSAGHDGKTSIPAKGLTGAGYEGHYFWDTETFMLPAFTYTNPSMARAILMYRYHTLDAARRQAHDFGLDSGAMFSWRTINGAEASPYFPAGTAQVHINADIAHAASEYIQVTGDTDFLVEAGFEIILETARFWRRYGSFGVDGPQSGHFVINKVTGPDEYTALVNNNYYTNRMAQHNLRLAVLYARQLQQTHPNKLEELGVTEKELQAFSHAADEMYLPYDDELAVKMQDDGAFNLEIWPFDQTPRDHYPLLLHYHPLRLYRHQVNKQPDTLLSDFLFPEDQDIEQLKRDFDYYEPLTTHDSSLSRPIFSILANRIRAHHKAYRYIAESLLTDLNNGQGNSQDGVHVGSMGASWMEMTFGVAGMIRTQKDGLTFSPHLPSQWTALTFKIKYQGSQVSVHITRSQAIFKLVVGDAMTLHCDGQLVSLKAKSRTATVTLDEK</sequence>
<dbReference type="Pfam" id="PF03636">
    <property type="entry name" value="Glyco_hydro_65N"/>
    <property type="match status" value="1"/>
</dbReference>
<evidence type="ECO:0000259" key="7">
    <source>
        <dbReference type="Pfam" id="PF03633"/>
    </source>
</evidence>
<dbReference type="Gene3D" id="2.70.98.40">
    <property type="entry name" value="Glycoside hydrolase, family 65, N-terminal domain"/>
    <property type="match status" value="1"/>
</dbReference>
<keyword evidence="9" id="KW-0378">Hydrolase</keyword>
<dbReference type="Proteomes" id="UP000051139">
    <property type="component" value="Unassembled WGS sequence"/>
</dbReference>
<dbReference type="InterPro" id="IPR005196">
    <property type="entry name" value="Glyco_hydro_65_N"/>
</dbReference>
<dbReference type="Proteomes" id="UP000321429">
    <property type="component" value="Unassembled WGS sequence"/>
</dbReference>
<dbReference type="PATRIC" id="fig|348151.3.peg.1184"/>
<dbReference type="GO" id="GO:0005975">
    <property type="term" value="P:carbohydrate metabolic process"/>
    <property type="evidence" value="ECO:0007669"/>
    <property type="project" value="InterPro"/>
</dbReference>
<keyword evidence="11" id="KW-1185">Reference proteome</keyword>
<evidence type="ECO:0000256" key="3">
    <source>
        <dbReference type="ARBA" id="ARBA00022679"/>
    </source>
</evidence>
<dbReference type="InterPro" id="IPR037018">
    <property type="entry name" value="GH65_N"/>
</dbReference>
<accession>A0A0R2LA15</accession>
<dbReference type="InterPro" id="IPR005194">
    <property type="entry name" value="Glyco_hydro_65_C"/>
</dbReference>
<organism evidence="10 11">
    <name type="scientific">Furfurilactobacillus siliginis</name>
    <dbReference type="NCBI Taxonomy" id="348151"/>
    <lineage>
        <taxon>Bacteria</taxon>
        <taxon>Bacillati</taxon>
        <taxon>Bacillota</taxon>
        <taxon>Bacilli</taxon>
        <taxon>Lactobacillales</taxon>
        <taxon>Lactobacillaceae</taxon>
        <taxon>Furfurilactobacillus</taxon>
    </lineage>
</organism>
<feature type="active site" description="Proton donor" evidence="4">
    <location>
        <position position="491"/>
    </location>
</feature>
<evidence type="ECO:0000259" key="8">
    <source>
        <dbReference type="Pfam" id="PF03636"/>
    </source>
</evidence>
<keyword evidence="2" id="KW-0328">Glycosyltransferase</keyword>
<evidence type="ECO:0000256" key="1">
    <source>
        <dbReference type="ARBA" id="ARBA00006768"/>
    </source>
</evidence>
<evidence type="ECO:0000256" key="5">
    <source>
        <dbReference type="PIRSR" id="PIRSR036289-51"/>
    </source>
</evidence>
<comment type="similarity">
    <text evidence="1">Belongs to the glycosyl hydrolase 65 family.</text>
</comment>
<dbReference type="EMBL" id="JQCB01000003">
    <property type="protein sequence ID" value="KRN96629.1"/>
    <property type="molecule type" value="Genomic_DNA"/>
</dbReference>
<dbReference type="GO" id="GO:0030246">
    <property type="term" value="F:carbohydrate binding"/>
    <property type="evidence" value="ECO:0007669"/>
    <property type="project" value="InterPro"/>
</dbReference>
<dbReference type="GO" id="GO:0004553">
    <property type="term" value="F:hydrolase activity, hydrolyzing O-glycosyl compounds"/>
    <property type="evidence" value="ECO:0007669"/>
    <property type="project" value="TreeGrafter"/>
</dbReference>
<evidence type="ECO:0000313" key="12">
    <source>
        <dbReference type="Proteomes" id="UP000321429"/>
    </source>
</evidence>
<dbReference type="Gene3D" id="2.60.420.10">
    <property type="entry name" value="Maltose phosphorylase, domain 3"/>
    <property type="match status" value="1"/>
</dbReference>
<dbReference type="InterPro" id="IPR008928">
    <property type="entry name" value="6-hairpin_glycosidase_sf"/>
</dbReference>
<gene>
    <name evidence="10" type="ORF">IV55_GL001154</name>
    <name evidence="9" type="ORF">LSI01_19750</name>
</gene>
<dbReference type="SUPFAM" id="SSF74650">
    <property type="entry name" value="Galactose mutarotase-like"/>
    <property type="match status" value="1"/>
</dbReference>
<dbReference type="Pfam" id="PF03632">
    <property type="entry name" value="Glyco_hydro_65m"/>
    <property type="match status" value="1"/>
</dbReference>
<dbReference type="InterPro" id="IPR017045">
    <property type="entry name" value="Malt_Pase/Glycosyl_Hdrlase"/>
</dbReference>
<dbReference type="InterPro" id="IPR005195">
    <property type="entry name" value="Glyco_hydro_65_M"/>
</dbReference>
<reference evidence="10 11" key="1">
    <citation type="journal article" date="2015" name="Genome Announc.">
        <title>Expanding the biotechnology potential of lactobacilli through comparative genomics of 213 strains and associated genera.</title>
        <authorList>
            <person name="Sun Z."/>
            <person name="Harris H.M."/>
            <person name="McCann A."/>
            <person name="Guo C."/>
            <person name="Argimon S."/>
            <person name="Zhang W."/>
            <person name="Yang X."/>
            <person name="Jeffery I.B."/>
            <person name="Cooney J.C."/>
            <person name="Kagawa T.F."/>
            <person name="Liu W."/>
            <person name="Song Y."/>
            <person name="Salvetti E."/>
            <person name="Wrobel A."/>
            <person name="Rasinkangas P."/>
            <person name="Parkhill J."/>
            <person name="Rea M.C."/>
            <person name="O'Sullivan O."/>
            <person name="Ritari J."/>
            <person name="Douillard F.P."/>
            <person name="Paul Ross R."/>
            <person name="Yang R."/>
            <person name="Briner A.E."/>
            <person name="Felis G.E."/>
            <person name="de Vos W.M."/>
            <person name="Barrangou R."/>
            <person name="Klaenhammer T.R."/>
            <person name="Caufield P.W."/>
            <person name="Cui Y."/>
            <person name="Zhang H."/>
            <person name="O'Toole P.W."/>
        </authorList>
    </citation>
    <scope>NUCLEOTIDE SEQUENCE [LARGE SCALE GENOMIC DNA]</scope>
    <source>
        <strain evidence="10 11">DSM 22696</strain>
    </source>
</reference>
<dbReference type="InterPro" id="IPR011013">
    <property type="entry name" value="Gal_mutarotase_sf_dom"/>
</dbReference>
<dbReference type="EMBL" id="BJUD01000094">
    <property type="protein sequence ID" value="GEK29664.1"/>
    <property type="molecule type" value="Genomic_DNA"/>
</dbReference>
<dbReference type="Gene3D" id="1.50.10.10">
    <property type="match status" value="1"/>
</dbReference>
<protein>
    <submittedName>
        <fullName evidence="9">Glycosyl hydrolase</fullName>
    </submittedName>
    <submittedName>
        <fullName evidence="10">Kojibiose phosphorylase</fullName>
    </submittedName>
</protein>
<keyword evidence="3" id="KW-0808">Transferase</keyword>
<evidence type="ECO:0000313" key="11">
    <source>
        <dbReference type="Proteomes" id="UP000051139"/>
    </source>
</evidence>
<evidence type="ECO:0000313" key="9">
    <source>
        <dbReference type="EMBL" id="GEK29664.1"/>
    </source>
</evidence>
<dbReference type="AlphaFoldDB" id="A0A0R2LA15"/>
<dbReference type="PIRSF" id="PIRSF036289">
    <property type="entry name" value="Glycosyl_hydrolase_malt_phosph"/>
    <property type="match status" value="1"/>
</dbReference>
<feature type="domain" description="Glycoside hydrolase family 65 C-terminal" evidence="7">
    <location>
        <begin position="697"/>
        <end position="758"/>
    </location>
</feature>
<dbReference type="PANTHER" id="PTHR11051:SF8">
    <property type="entry name" value="PROTEIN-GLUCOSYLGALACTOSYLHYDROXYLYSINE GLUCOSIDASE"/>
    <property type="match status" value="1"/>
</dbReference>
<proteinExistence type="inferred from homology"/>
<evidence type="ECO:0000256" key="2">
    <source>
        <dbReference type="ARBA" id="ARBA00022676"/>
    </source>
</evidence>
<feature type="domain" description="Glycoside hydrolase family 65 N-terminal" evidence="8">
    <location>
        <begin position="25"/>
        <end position="224"/>
    </location>
</feature>
<feature type="binding site" evidence="5">
    <location>
        <begin position="359"/>
        <end position="360"/>
    </location>
    <ligand>
        <name>substrate</name>
    </ligand>
</feature>